<evidence type="ECO:0000313" key="2">
    <source>
        <dbReference type="EMBL" id="KEO84907.1"/>
    </source>
</evidence>
<feature type="transmembrane region" description="Helical" evidence="1">
    <location>
        <begin position="330"/>
        <end position="350"/>
    </location>
</feature>
<name>A0A074MGQ2_9BACL</name>
<dbReference type="OrthoDB" id="111691at2"/>
<keyword evidence="1" id="KW-0472">Membrane</keyword>
<dbReference type="PANTHER" id="PTHR34219">
    <property type="entry name" value="IRON-REGULATED INNER MEMBRANE PROTEIN-RELATED"/>
    <property type="match status" value="1"/>
</dbReference>
<accession>A0A074MGQ2</accession>
<feature type="transmembrane region" description="Helical" evidence="1">
    <location>
        <begin position="140"/>
        <end position="161"/>
    </location>
</feature>
<dbReference type="RefSeq" id="WP_038084071.1">
    <property type="nucleotide sequence ID" value="NZ_JMIR01000002.1"/>
</dbReference>
<comment type="caution">
    <text evidence="2">The sequence shown here is derived from an EMBL/GenBank/DDBJ whole genome shotgun (WGS) entry which is preliminary data.</text>
</comment>
<dbReference type="EMBL" id="JMIR01000002">
    <property type="protein sequence ID" value="KEO84907.1"/>
    <property type="molecule type" value="Genomic_DNA"/>
</dbReference>
<keyword evidence="1" id="KW-1133">Transmembrane helix</keyword>
<dbReference type="eggNOG" id="COG3182">
    <property type="taxonomic scope" value="Bacteria"/>
</dbReference>
<dbReference type="Pfam" id="PF03929">
    <property type="entry name" value="PepSY_TM"/>
    <property type="match status" value="1"/>
</dbReference>
<dbReference type="Proteomes" id="UP000027931">
    <property type="component" value="Unassembled WGS sequence"/>
</dbReference>
<evidence type="ECO:0008006" key="4">
    <source>
        <dbReference type="Google" id="ProtNLM"/>
    </source>
</evidence>
<sequence length="375" mass="41705">MRKWMVKLHLWVSLVVGLFFVLICLTGSVLVLREDIQKWVNPELYETTPGRVSVEVVLAKTAALYPEYHVDQIESPEMANGRYHVRLSKKGEAQRELYLDPGTGNVLGQSGAGAKFVNLTLKLHRYLLLGDLFGRQTAQYVNAVMGVGLIVVLGTGAYLWWPGVRRFALGFRIVRTKGKLMFNRDLHKSLGIVSVPFLLVLALTGTAFTLDKFVFGWFGSPTQEAVPKSATQVKAEGSALPAGQLLENVQRAYPEAKWMNLKLPTDGKQAVTVSLEEGYNPADIGNATAYVNPYTGQVLHKTNPHAGITLYQRWKRGLHFASWGGVFSKVLYVLIGLLPLFFMVTGLVIWRLKANLRRLKKTPQPAVAPQADFQV</sequence>
<protein>
    <recommendedName>
        <fullName evidence="4">PepSY domain-containing protein</fullName>
    </recommendedName>
</protein>
<evidence type="ECO:0000313" key="3">
    <source>
        <dbReference type="Proteomes" id="UP000027931"/>
    </source>
</evidence>
<gene>
    <name evidence="2" type="ORF">EL26_02535</name>
</gene>
<reference evidence="2 3" key="1">
    <citation type="journal article" date="2013" name="Int. J. Syst. Evol. Microbiol.">
        <title>Tumebacillus flagellatus sp. nov., an alpha-amylase/pullulanase-producing bacterium isolated from cassava wastewater.</title>
        <authorList>
            <person name="Wang Q."/>
            <person name="Xie N."/>
            <person name="Qin Y."/>
            <person name="Shen N."/>
            <person name="Zhu J."/>
            <person name="Mi H."/>
            <person name="Huang R."/>
        </authorList>
    </citation>
    <scope>NUCLEOTIDE SEQUENCE [LARGE SCALE GENOMIC DNA]</scope>
    <source>
        <strain evidence="2 3">GST4</strain>
    </source>
</reference>
<dbReference type="STRING" id="1157490.EL26_02535"/>
<feature type="transmembrane region" description="Helical" evidence="1">
    <location>
        <begin position="189"/>
        <end position="210"/>
    </location>
</feature>
<evidence type="ECO:0000256" key="1">
    <source>
        <dbReference type="SAM" id="Phobius"/>
    </source>
</evidence>
<dbReference type="InterPro" id="IPR005625">
    <property type="entry name" value="PepSY-ass_TM"/>
</dbReference>
<dbReference type="AlphaFoldDB" id="A0A074MGQ2"/>
<proteinExistence type="predicted"/>
<keyword evidence="3" id="KW-1185">Reference proteome</keyword>
<keyword evidence="1" id="KW-0812">Transmembrane</keyword>
<organism evidence="2 3">
    <name type="scientific">Tumebacillus flagellatus</name>
    <dbReference type="NCBI Taxonomy" id="1157490"/>
    <lineage>
        <taxon>Bacteria</taxon>
        <taxon>Bacillati</taxon>
        <taxon>Bacillota</taxon>
        <taxon>Bacilli</taxon>
        <taxon>Bacillales</taxon>
        <taxon>Alicyclobacillaceae</taxon>
        <taxon>Tumebacillus</taxon>
    </lineage>
</organism>